<gene>
    <name evidence="2" type="ORF">PAPYR_8117</name>
</gene>
<evidence type="ECO:0000313" key="2">
    <source>
        <dbReference type="EMBL" id="KAJ4456635.1"/>
    </source>
</evidence>
<name>A0ABQ8UGT9_9EUKA</name>
<feature type="transmembrane region" description="Helical" evidence="1">
    <location>
        <begin position="21"/>
        <end position="45"/>
    </location>
</feature>
<reference evidence="2" key="1">
    <citation type="journal article" date="2022" name="bioRxiv">
        <title>Genomics of Preaxostyla Flagellates Illuminates Evolutionary Transitions and the Path Towards Mitochondrial Loss.</title>
        <authorList>
            <person name="Novak L.V.F."/>
            <person name="Treitli S.C."/>
            <person name="Pyrih J."/>
            <person name="Halakuc P."/>
            <person name="Pipaliya S.V."/>
            <person name="Vacek V."/>
            <person name="Brzon O."/>
            <person name="Soukal P."/>
            <person name="Eme L."/>
            <person name="Dacks J.B."/>
            <person name="Karnkowska A."/>
            <person name="Elias M."/>
            <person name="Hampl V."/>
        </authorList>
    </citation>
    <scope>NUCLEOTIDE SEQUENCE</scope>
    <source>
        <strain evidence="2">RCP-MX</strain>
    </source>
</reference>
<comment type="caution">
    <text evidence="2">The sequence shown here is derived from an EMBL/GenBank/DDBJ whole genome shotgun (WGS) entry which is preliminary data.</text>
</comment>
<feature type="transmembrane region" description="Helical" evidence="1">
    <location>
        <begin position="285"/>
        <end position="305"/>
    </location>
</feature>
<keyword evidence="1" id="KW-1133">Transmembrane helix</keyword>
<dbReference type="Proteomes" id="UP001141327">
    <property type="component" value="Unassembled WGS sequence"/>
</dbReference>
<evidence type="ECO:0000256" key="1">
    <source>
        <dbReference type="SAM" id="Phobius"/>
    </source>
</evidence>
<proteinExistence type="predicted"/>
<feature type="transmembrane region" description="Helical" evidence="1">
    <location>
        <begin position="86"/>
        <end position="109"/>
    </location>
</feature>
<keyword evidence="1" id="KW-0472">Membrane</keyword>
<sequence>MLDNTAASERAYADALWRRAGWVFIPISILCILNAIFQSTIYPYFFYTLYWTIPGIVWIFQVPLMISFIGMAIVVWRREVFDFTSIWWNLTNTFFFLYSLLFAIILWIPRQKSSAAFFAISGFLTAFPMLVYLVMIWYYMWKKRRDPEYLPSRAFLITATIAGFFFILFVGFIYHPDVFTLIFFHFGIFSGHIFFEFVAEIILFFIPFFHLARYLKSPPYAKAPLGTTAAPPVEPLSGAVLAYWYGWPLLFYAISHIFAISIPPVHCTNAFSEWTSDICVPSSILASWDFICGLLLIPVPVKMLIHYRPSMRRLRSMAAPAGGNHTGDVEKRASSLVPETAGIVPEPAGSAWTSTQDHTSHSQLPPLARQRCCRLGCCCFWGWIVAGVILLPILILVIVVGAFPFTYYMPQGATGPSADWMMNRTIIPGIDLDASLDICEDSLGPPFSSLFLYVLRDQVYNVTQAQRVARLFENYITSPKAAGFFDQWVGLWAMVDLYKLSTPATRPIFEGPWNYTLTASRKMGGLSQMIAEDSKIWLGDGDALVKLFARNAIVAPGNWLYRQGKTLPRFSFEP</sequence>
<accession>A0ABQ8UGT9</accession>
<keyword evidence="1" id="KW-0812">Transmembrane</keyword>
<feature type="transmembrane region" description="Helical" evidence="1">
    <location>
        <begin position="244"/>
        <end position="265"/>
    </location>
</feature>
<evidence type="ECO:0000313" key="3">
    <source>
        <dbReference type="Proteomes" id="UP001141327"/>
    </source>
</evidence>
<keyword evidence="3" id="KW-1185">Reference proteome</keyword>
<feature type="transmembrane region" description="Helical" evidence="1">
    <location>
        <begin position="115"/>
        <end position="141"/>
    </location>
</feature>
<feature type="transmembrane region" description="Helical" evidence="1">
    <location>
        <begin position="181"/>
        <end position="206"/>
    </location>
</feature>
<protein>
    <submittedName>
        <fullName evidence="2">Uncharacterized protein</fullName>
    </submittedName>
</protein>
<dbReference type="EMBL" id="JAPMOS010000065">
    <property type="protein sequence ID" value="KAJ4456635.1"/>
    <property type="molecule type" value="Genomic_DNA"/>
</dbReference>
<feature type="transmembrane region" description="Helical" evidence="1">
    <location>
        <begin position="379"/>
        <end position="403"/>
    </location>
</feature>
<organism evidence="2 3">
    <name type="scientific">Paratrimastix pyriformis</name>
    <dbReference type="NCBI Taxonomy" id="342808"/>
    <lineage>
        <taxon>Eukaryota</taxon>
        <taxon>Metamonada</taxon>
        <taxon>Preaxostyla</taxon>
        <taxon>Paratrimastigidae</taxon>
        <taxon>Paratrimastix</taxon>
    </lineage>
</organism>
<feature type="transmembrane region" description="Helical" evidence="1">
    <location>
        <begin position="153"/>
        <end position="175"/>
    </location>
</feature>
<feature type="transmembrane region" description="Helical" evidence="1">
    <location>
        <begin position="51"/>
        <end position="74"/>
    </location>
</feature>